<dbReference type="STRING" id="1882918.BCY86_01165"/>
<feature type="compositionally biased region" description="Polar residues" evidence="1">
    <location>
        <begin position="141"/>
        <end position="158"/>
    </location>
</feature>
<proteinExistence type="predicted"/>
<sequence length="158" mass="17739">MATESTEPRNKTIVKVALVSIFILACIRFGLIYYFQTWVDTEIRHKMTYSPPQELLKIREQQAKEIHEAPLTIQQAIQKVSQLPRLEWGEQIAPEPSDDMAPMTGWMQKPTVPISPPLGACPCCSKESADMKENHDDVSNKDSNPPQGLSFESGTHSS</sequence>
<feature type="region of interest" description="Disordered" evidence="1">
    <location>
        <begin position="125"/>
        <end position="158"/>
    </location>
</feature>
<feature type="compositionally biased region" description="Basic and acidic residues" evidence="1">
    <location>
        <begin position="127"/>
        <end position="140"/>
    </location>
</feature>
<dbReference type="KEGG" id="pabo:BCY86_01165"/>
<keyword evidence="4" id="KW-1185">Reference proteome</keyword>
<evidence type="ECO:0000256" key="2">
    <source>
        <dbReference type="SAM" id="Phobius"/>
    </source>
</evidence>
<evidence type="ECO:0000313" key="3">
    <source>
        <dbReference type="EMBL" id="APR99444.1"/>
    </source>
</evidence>
<dbReference type="AlphaFoldDB" id="A0A1L6MVA3"/>
<name>A0A1L6MVA3_9BACT</name>
<keyword evidence="2" id="KW-0812">Transmembrane</keyword>
<feature type="transmembrane region" description="Helical" evidence="2">
    <location>
        <begin position="12"/>
        <end position="35"/>
    </location>
</feature>
<evidence type="ECO:0000256" key="1">
    <source>
        <dbReference type="SAM" id="MobiDB-lite"/>
    </source>
</evidence>
<gene>
    <name evidence="3" type="ORF">BCY86_01165</name>
</gene>
<keyword evidence="2" id="KW-1133">Transmembrane helix</keyword>
<dbReference type="EMBL" id="CP016908">
    <property type="protein sequence ID" value="APR99444.1"/>
    <property type="molecule type" value="Genomic_DNA"/>
</dbReference>
<accession>A0A1L6MVA3</accession>
<dbReference type="Proteomes" id="UP000185544">
    <property type="component" value="Chromosome"/>
</dbReference>
<evidence type="ECO:0000313" key="4">
    <source>
        <dbReference type="Proteomes" id="UP000185544"/>
    </source>
</evidence>
<reference evidence="3 4" key="1">
    <citation type="submission" date="2016-08" db="EMBL/GenBank/DDBJ databases">
        <title>Identification and validation of antigenic proteins from Pajaroellobacter abortibovis using de-novo genome sequence assembly and reverse vaccinology.</title>
        <authorList>
            <person name="Welly B.T."/>
            <person name="Miller M.R."/>
            <person name="Stott J.L."/>
            <person name="Blanchard M.T."/>
            <person name="Islas-Trejo A.D."/>
            <person name="O'Rourke S.M."/>
            <person name="Young A.E."/>
            <person name="Medrano J.F."/>
            <person name="Van Eenennaam A.L."/>
        </authorList>
    </citation>
    <scope>NUCLEOTIDE SEQUENCE [LARGE SCALE GENOMIC DNA]</scope>
    <source>
        <strain evidence="3 4">BTF92-0548A/99-0131</strain>
    </source>
</reference>
<protein>
    <submittedName>
        <fullName evidence="3">Uncharacterized protein</fullName>
    </submittedName>
</protein>
<keyword evidence="2" id="KW-0472">Membrane</keyword>
<organism evidence="3 4">
    <name type="scientific">Pajaroellobacter abortibovis</name>
    <dbReference type="NCBI Taxonomy" id="1882918"/>
    <lineage>
        <taxon>Bacteria</taxon>
        <taxon>Pseudomonadati</taxon>
        <taxon>Myxococcota</taxon>
        <taxon>Polyangia</taxon>
        <taxon>Polyangiales</taxon>
        <taxon>Polyangiaceae</taxon>
    </lineage>
</organism>
<dbReference type="RefSeq" id="WP_075276093.1">
    <property type="nucleotide sequence ID" value="NZ_CP016908.1"/>
</dbReference>